<gene>
    <name evidence="1" type="ordered locus">Metfor_0787</name>
</gene>
<dbReference type="InterPro" id="IPR055927">
    <property type="entry name" value="DUF7504"/>
</dbReference>
<reference evidence="2" key="1">
    <citation type="submission" date="2011-12" db="EMBL/GenBank/DDBJ databases">
        <title>Complete sequence of Methanoregula formicicum SMSP.</title>
        <authorList>
            <person name="Lucas S."/>
            <person name="Han J."/>
            <person name="Lapidus A."/>
            <person name="Cheng J.-F."/>
            <person name="Goodwin L."/>
            <person name="Pitluck S."/>
            <person name="Peters L."/>
            <person name="Ovchinnikova G."/>
            <person name="Teshima H."/>
            <person name="Detter J.C."/>
            <person name="Han C."/>
            <person name="Tapia R."/>
            <person name="Land M."/>
            <person name="Hauser L."/>
            <person name="Kyrpides N."/>
            <person name="Ivanova N."/>
            <person name="Pagani I."/>
            <person name="Imachi H."/>
            <person name="Tamaki H."/>
            <person name="Sekiguchi Y."/>
            <person name="Kamagata Y."/>
            <person name="Cadillo-Quiroz H."/>
            <person name="Zinder S."/>
            <person name="Liu W.-T."/>
            <person name="Woyke T."/>
        </authorList>
    </citation>
    <scope>NUCLEOTIDE SEQUENCE [LARGE SCALE GENOMIC DNA]</scope>
    <source>
        <strain evidence="2">DSM 22288 / NBRC 105244 / SMSP</strain>
    </source>
</reference>
<accession>L0HAS6</accession>
<evidence type="ECO:0008006" key="3">
    <source>
        <dbReference type="Google" id="ProtNLM"/>
    </source>
</evidence>
<dbReference type="eggNOG" id="arCOG02452">
    <property type="taxonomic scope" value="Archaea"/>
</dbReference>
<dbReference type="Proteomes" id="UP000010824">
    <property type="component" value="Chromosome"/>
</dbReference>
<dbReference type="InParanoid" id="L0HAS6"/>
<protein>
    <recommendedName>
        <fullName evidence="3">RecA-superfamily ATPase possibly involved in signal transduction</fullName>
    </recommendedName>
</protein>
<name>L0HAS6_METFS</name>
<dbReference type="STRING" id="593750.Metfor_0787"/>
<dbReference type="Gene3D" id="3.40.50.300">
    <property type="entry name" value="P-loop containing nucleotide triphosphate hydrolases"/>
    <property type="match status" value="1"/>
</dbReference>
<dbReference type="InterPro" id="IPR027417">
    <property type="entry name" value="P-loop_NTPase"/>
</dbReference>
<dbReference type="EMBL" id="CP003167">
    <property type="protein sequence ID" value="AGB01847.1"/>
    <property type="molecule type" value="Genomic_DNA"/>
</dbReference>
<dbReference type="RefSeq" id="WP_015284811.1">
    <property type="nucleotide sequence ID" value="NC_019943.1"/>
</dbReference>
<sequence precursor="true">MYTYKSGIAQIDEASGGFDAGTNILILAPPMSAADQLAYALTKPVPGEYAIVLSTNERAAEVVDAFKVAGADKRFTGVIDAITKSSTPGITDTARLMFVSSPTDLTGIGIKFSNMVETIFEGNFADGETGLFPPPIRFCVNSISTLLMYRRLEVLYQFLHVLTAKLKKIEGVGVYILNSESFDEKTLSLIKQLMTCVIEVKVEQNINLMRIRGLSGVPGDWMKFSVSKGQVTILP</sequence>
<keyword evidence="2" id="KW-1185">Reference proteome</keyword>
<dbReference type="HOGENOM" id="CLU_102056_0_0_2"/>
<dbReference type="KEGG" id="mfo:Metfor_0787"/>
<evidence type="ECO:0000313" key="2">
    <source>
        <dbReference type="Proteomes" id="UP000010824"/>
    </source>
</evidence>
<evidence type="ECO:0000313" key="1">
    <source>
        <dbReference type="EMBL" id="AGB01847.1"/>
    </source>
</evidence>
<dbReference type="GeneID" id="14310100"/>
<dbReference type="AlphaFoldDB" id="L0HAS6"/>
<dbReference type="OrthoDB" id="70318at2157"/>
<organism evidence="1 2">
    <name type="scientific">Methanoregula formicica (strain DSM 22288 / NBRC 105244 / SMSP)</name>
    <dbReference type="NCBI Taxonomy" id="593750"/>
    <lineage>
        <taxon>Archaea</taxon>
        <taxon>Methanobacteriati</taxon>
        <taxon>Methanobacteriota</taxon>
        <taxon>Stenosarchaea group</taxon>
        <taxon>Methanomicrobia</taxon>
        <taxon>Methanomicrobiales</taxon>
        <taxon>Methanoregulaceae</taxon>
        <taxon>Methanoregula</taxon>
    </lineage>
</organism>
<dbReference type="Pfam" id="PF24336">
    <property type="entry name" value="DUF7504"/>
    <property type="match status" value="1"/>
</dbReference>
<reference evidence="1 2" key="2">
    <citation type="journal article" date="2014" name="Genome Announc.">
        <title>Complete Genome Sequence of Methanoregula formicica SMSPT, a Mesophilic Hydrogenotrophic Methanogen Isolated from a Methanogenic Upflow Anaerobic Sludge Blanket Reactor.</title>
        <authorList>
            <person name="Yamamoto K."/>
            <person name="Tamaki H."/>
            <person name="Cadillo-Quiroz H."/>
            <person name="Imachi H."/>
            <person name="Kyrpides N."/>
            <person name="Woyke T."/>
            <person name="Goodwin L."/>
            <person name="Zinder S.H."/>
            <person name="Kamagata Y."/>
            <person name="Liu W.T."/>
        </authorList>
    </citation>
    <scope>NUCLEOTIDE SEQUENCE [LARGE SCALE GENOMIC DNA]</scope>
    <source>
        <strain evidence="2">DSM 22288 / NBRC 105244 / SMSP</strain>
    </source>
</reference>
<proteinExistence type="predicted"/>